<dbReference type="InterPro" id="IPR010310">
    <property type="entry name" value="T7SS_ESAT-6-like"/>
</dbReference>
<protein>
    <submittedName>
        <fullName evidence="1">Uncharacterized protein</fullName>
    </submittedName>
</protein>
<dbReference type="Pfam" id="PF06013">
    <property type="entry name" value="WXG100"/>
    <property type="match status" value="1"/>
</dbReference>
<reference evidence="1 2" key="1">
    <citation type="submission" date="2018-05" db="EMBL/GenBank/DDBJ databases">
        <authorList>
            <consortium name="IHU Genomes"/>
        </authorList>
    </citation>
    <scope>NUCLEOTIDE SEQUENCE [LARGE SCALE GENOMIC DNA]</scope>
    <source>
        <strain evidence="1 2">P7336</strain>
    </source>
</reference>
<sequence>MLIMTSTTIPGVEASDPESLTLAGSRVGASATAVRRQHSAGRKAVAALRDGWAGAASDAAANSAQRTLAQQRQLGDALQRLQAVLQDGGAQLGTTRAGLLHNVKQLRQQGWQLGPDGTVTVMPGSRLDRLARLSPVTDVQLQQLAARNATVLKTLLAQFDSQDRQLARDLRNAIRGVNASSAD</sequence>
<gene>
    <name evidence="1" type="ORF">MSP7336_00404</name>
</gene>
<name>A0A1E3TDP5_MYCSH</name>
<dbReference type="Proteomes" id="UP000252015">
    <property type="component" value="Unassembled WGS sequence"/>
</dbReference>
<dbReference type="AlphaFoldDB" id="A0A1E3TDP5"/>
<dbReference type="InterPro" id="IPR036689">
    <property type="entry name" value="ESAT-6-like_sf"/>
</dbReference>
<proteinExistence type="predicted"/>
<dbReference type="EMBL" id="UEGW01000001">
    <property type="protein sequence ID" value="SRX92179.1"/>
    <property type="molecule type" value="Genomic_DNA"/>
</dbReference>
<dbReference type="SUPFAM" id="SSF140453">
    <property type="entry name" value="EsxAB dimer-like"/>
    <property type="match status" value="1"/>
</dbReference>
<evidence type="ECO:0000313" key="1">
    <source>
        <dbReference type="EMBL" id="SRX92179.1"/>
    </source>
</evidence>
<organism evidence="1 2">
    <name type="scientific">Mycobacterium shimoidei</name>
    <dbReference type="NCBI Taxonomy" id="29313"/>
    <lineage>
        <taxon>Bacteria</taxon>
        <taxon>Bacillati</taxon>
        <taxon>Actinomycetota</taxon>
        <taxon>Actinomycetes</taxon>
        <taxon>Mycobacteriales</taxon>
        <taxon>Mycobacteriaceae</taxon>
        <taxon>Mycobacterium</taxon>
    </lineage>
</organism>
<evidence type="ECO:0000313" key="2">
    <source>
        <dbReference type="Proteomes" id="UP000252015"/>
    </source>
</evidence>
<accession>A0A1E3TDP5</accession>
<keyword evidence="2" id="KW-1185">Reference proteome</keyword>
<dbReference type="Gene3D" id="1.10.287.1060">
    <property type="entry name" value="ESAT-6-like"/>
    <property type="match status" value="1"/>
</dbReference>